<dbReference type="GO" id="GO:0016567">
    <property type="term" value="P:protein ubiquitination"/>
    <property type="evidence" value="ECO:0007669"/>
    <property type="project" value="UniProtKB-UniRule"/>
</dbReference>
<dbReference type="FunFam" id="2.10.110.30:FF:000002">
    <property type="entry name" value="Putative e3 ubiquitin-protein ligase ubr3"/>
    <property type="match status" value="1"/>
</dbReference>
<comment type="pathway">
    <text evidence="2 11">Protein modification; protein ubiquitination.</text>
</comment>
<dbReference type="InterPro" id="IPR001841">
    <property type="entry name" value="Znf_RING"/>
</dbReference>
<evidence type="ECO:0000256" key="8">
    <source>
        <dbReference type="ARBA" id="ARBA00046341"/>
    </source>
</evidence>
<dbReference type="CDD" id="cd19672">
    <property type="entry name" value="UBR-box_UBR1_like"/>
    <property type="match status" value="1"/>
</dbReference>
<evidence type="ECO:0000259" key="13">
    <source>
        <dbReference type="PROSITE" id="PS50089"/>
    </source>
</evidence>
<dbReference type="GO" id="GO:0008270">
    <property type="term" value="F:zinc ion binding"/>
    <property type="evidence" value="ECO:0007669"/>
    <property type="project" value="UniProtKB-UniRule"/>
</dbReference>
<feature type="domain" description="UBR-type" evidence="14">
    <location>
        <begin position="111"/>
        <end position="184"/>
    </location>
</feature>
<evidence type="ECO:0000256" key="9">
    <source>
        <dbReference type="PROSITE-ProRule" id="PRU00175"/>
    </source>
</evidence>
<sequence>MIRGESSRMQEHLRTVLQSIHDDPYFKGAKGPKDRADMDKTLKSFVFRYLYFVFSGHGRLLPVLFPSAPPEKFPRGLDEALSLDLAQQRRNDPFYAVEEPTASLQHRHAGRNCGRKFQPGEPIYRCKECSFDDTCVLCIHCFNPEDHQGHHVYTSICSPLNSGICDCGDSEAWNRPLHCRAELAGSDVDEVDEFDRSEGFESVEMQQLFENALAEILDHFLDVFNQNIEPLPIIQREITVNLREMELHNRVRDKWELLRDLEYKNDYTLKCGRDILSDYDQQDSGEEINEDELDQPEYAVMVYNDEYHNYSQAIAALKQGAPDDKHTDKLTACIDGEGRAMLKCSKDISTVLSGFFAIRTNGLSATLTSWTEYIHQEACKYMIAWIGHCLTIPNPEFQQTFREALGTVLCSETTTFAEKLDVSEIVDEHFPEKLGADPTFRYADLSVLDRDNEIPISHHKELVPGEEVYISLTLNETQTPANKNYANSRLQHFLFFDNRYWKKLRKDIQDVIIPTMSSSLKFKPIFCTQLVQIFNHMTRSVAFMDREPQLSALRECIVQLFTCPTNAKNIFEDGSFCDIMWSVIDIFTEFSKKDAGLLVWQKVQKTNPTKSYRFSFKQAFYAVETVLSKIDDPNLFLRPPEFVALVTLCKLFNGAWKIKRKEGEHVLREDQNFIPYVEYTTSIFSIVQTLDKTLDNKRDDIDEDLLRNAIKLLSTFLGHRTFHYKAVHETHEIIKFKVSKQRVAFMNPVHTLLSFLMEKVPLKDAFEAVSNCNDFLAISDISLRSIVLCSQIDVGFWVRNGVSVLRQSSYYKRTPDMASYLCDIHLCQLTFLEEKNDLVRLVYNVLERWELLSWLDGDEEFRHTVYEDKVVFILQQFVAFIYQVLAERQSFRHFQSSQDKEHHQIKKAIMYGLFMEPLSYSDLFAGMPEYLTERSNLFDKALEEVSLYVGPKGLEDNGVFKLKPELYKKIDPMQLLNMGNDFEHSASVIASHLAGPGGDVKKNILEPQLTHPKYMDENAKLLGAFTRTNLFAKLIFNLLQVCLDLDEGTFLYGLLHLIHGIFKDDELVNGKNSIPEAYLSKPVCNLFLTIVECKSGVFSESVIAKADYLLEMMIWKKHEVVFDSLVSCFGEGAVDKYKAKKLHQGINFEESEKDKKKRLAKARQEKILSKFSKQHSRFMKGNDMKLRGTEEDIDMTDDMKDSSEEHTCALCQDVAPTDSFVIPVYHENSPIFRGGRIHDINEIAAPWGSFGNNDEQPTIYDEDTLNCYKEDGSRGSRKVFVSCNHYIHYKCFKRYAQKKRFSTNSFICPLCQTFSNCVVPVSGKLQNVSDVSIGSLLESNVFKPAISYLHETNPNEDFSGIFNMFVEINKKNLYYDRHWATTPKFQRPDVAHIMIVHWANTVSVLEVSTRACAGTNDKLLQGKEQKFRTLQNILSSIAWLHKVLGPPSADHIPYVNSDGIIWNQNQLFQYIARNALLRPVPISDTISKALSLFSRQLIVDFVKGLSPSMISKMYDQGKDAGCLYECTPTMMHCMRRICDIGISDEEVCRKLYDLTYTTMIKHLMPTLRRCLVLLKVFKDTLDPSGDSSLIIKELNFESPSESFGSTEMYVQILVSKLTVCENLERLLQHSCGTNMDDPYLSKIPYEYTGIVKLVDLAPHLNTYLTNSQVVKLREEHPAHMKNAGNRLDFKICLTCGVKVHARKDHTELVKHLANHCFKPFGLFLIPNLNEVCLIVTNPRCSISISAPYLNSHGEGGRNAIQRGDLTLLSLQRYEHLTNVWLNNEIPGLVSRVMGDEFRVLIISNGVVLNFNRNVLRPRRANADELDGDSSSSEAEDDDTEGVGARWEIRPEEFFEEAGIRLEGADPTPGGDIRDFFQIINNLRTDAGAFDDGAPLEENETGLGNVFVPRFDFIPNFRNINAAPDETPDNDEDENDEDG</sequence>
<evidence type="ECO:0000259" key="14">
    <source>
        <dbReference type="PROSITE" id="PS51157"/>
    </source>
</evidence>
<evidence type="ECO:0000256" key="12">
    <source>
        <dbReference type="SAM" id="MobiDB-lite"/>
    </source>
</evidence>
<gene>
    <name evidence="15" type="ORF">LAME_0C03356G</name>
</gene>
<dbReference type="PANTHER" id="PTHR21497:SF26">
    <property type="entry name" value="E3 UBIQUITIN-PROTEIN LIGASE UBR1"/>
    <property type="match status" value="1"/>
</dbReference>
<evidence type="ECO:0000313" key="16">
    <source>
        <dbReference type="Proteomes" id="UP000191144"/>
    </source>
</evidence>
<comment type="function">
    <text evidence="11">Ubiquitin ligase protein which is a component of the N-end rule pathway. Recognizes and binds to proteins bearing specific N-terminal residues that are destabilizing according to the N-end rule, leading to their ubiquitination and subsequent degradation.</text>
</comment>
<feature type="compositionally biased region" description="Acidic residues" evidence="12">
    <location>
        <begin position="1823"/>
        <end position="1840"/>
    </location>
</feature>
<keyword evidence="6 11" id="KW-0833">Ubl conjugation pathway</keyword>
<dbReference type="InterPro" id="IPR003126">
    <property type="entry name" value="Znf_UBR"/>
</dbReference>
<feature type="domain" description="RING-type" evidence="13">
    <location>
        <begin position="1267"/>
        <end position="1312"/>
    </location>
</feature>
<evidence type="ECO:0000256" key="7">
    <source>
        <dbReference type="ARBA" id="ARBA00022833"/>
    </source>
</evidence>
<keyword evidence="3 11" id="KW-0808">Transferase</keyword>
<dbReference type="EC" id="2.3.2.27" evidence="11"/>
<dbReference type="GO" id="GO:0000151">
    <property type="term" value="C:ubiquitin ligase complex"/>
    <property type="evidence" value="ECO:0007669"/>
    <property type="project" value="TreeGrafter"/>
</dbReference>
<dbReference type="UniPathway" id="UPA00143"/>
<evidence type="ECO:0000256" key="3">
    <source>
        <dbReference type="ARBA" id="ARBA00022679"/>
    </source>
</evidence>
<comment type="similarity">
    <text evidence="8 11">Belongs to the E3 ubiquitin-protein ligase UBR1-like family.</text>
</comment>
<dbReference type="GO" id="GO:0005737">
    <property type="term" value="C:cytoplasm"/>
    <property type="evidence" value="ECO:0007669"/>
    <property type="project" value="TreeGrafter"/>
</dbReference>
<feature type="region of interest" description="Disordered" evidence="12">
    <location>
        <begin position="1918"/>
        <end position="1938"/>
    </location>
</feature>
<feature type="region of interest" description="Disordered" evidence="12">
    <location>
        <begin position="1822"/>
        <end position="1842"/>
    </location>
</feature>
<dbReference type="Proteomes" id="UP000191144">
    <property type="component" value="Chromosome C"/>
</dbReference>
<dbReference type="GO" id="GO:0061630">
    <property type="term" value="F:ubiquitin protein ligase activity"/>
    <property type="evidence" value="ECO:0007669"/>
    <property type="project" value="UniProtKB-UniRule"/>
</dbReference>
<dbReference type="Pfam" id="PF18995">
    <property type="entry name" value="PRT6_C"/>
    <property type="match status" value="1"/>
</dbReference>
<name>A0A1G4J0E8_9SACH</name>
<organism evidence="15 16">
    <name type="scientific">Lachancea meyersii CBS 8951</name>
    <dbReference type="NCBI Taxonomy" id="1266667"/>
    <lineage>
        <taxon>Eukaryota</taxon>
        <taxon>Fungi</taxon>
        <taxon>Dikarya</taxon>
        <taxon>Ascomycota</taxon>
        <taxon>Saccharomycotina</taxon>
        <taxon>Saccharomycetes</taxon>
        <taxon>Saccharomycetales</taxon>
        <taxon>Saccharomycetaceae</taxon>
        <taxon>Lachancea</taxon>
    </lineage>
</organism>
<dbReference type="PROSITE" id="PS51157">
    <property type="entry name" value="ZF_UBR"/>
    <property type="match status" value="1"/>
</dbReference>
<keyword evidence="7 11" id="KW-0862">Zinc</keyword>
<evidence type="ECO:0000313" key="15">
    <source>
        <dbReference type="EMBL" id="SCU82921.1"/>
    </source>
</evidence>
<dbReference type="PROSITE" id="PS50089">
    <property type="entry name" value="ZF_RING_2"/>
    <property type="match status" value="1"/>
</dbReference>
<keyword evidence="5 9" id="KW-0863">Zinc-finger</keyword>
<proteinExistence type="inferred from homology"/>
<dbReference type="InterPro" id="IPR044046">
    <property type="entry name" value="E3_ligase_UBR-like_C"/>
</dbReference>
<dbReference type="Pfam" id="PF02207">
    <property type="entry name" value="zf-UBR"/>
    <property type="match status" value="1"/>
</dbReference>
<dbReference type="SUPFAM" id="SSF57850">
    <property type="entry name" value="RING/U-box"/>
    <property type="match status" value="1"/>
</dbReference>
<dbReference type="OrthoDB" id="26387at2759"/>
<evidence type="ECO:0000256" key="2">
    <source>
        <dbReference type="ARBA" id="ARBA00004906"/>
    </source>
</evidence>
<dbReference type="EMBL" id="LT598479">
    <property type="protein sequence ID" value="SCU82921.1"/>
    <property type="molecule type" value="Genomic_DNA"/>
</dbReference>
<dbReference type="SMART" id="SM00396">
    <property type="entry name" value="ZnF_UBR1"/>
    <property type="match status" value="1"/>
</dbReference>
<evidence type="ECO:0000256" key="11">
    <source>
        <dbReference type="RuleBase" id="RU366018"/>
    </source>
</evidence>
<evidence type="ECO:0000256" key="1">
    <source>
        <dbReference type="ARBA" id="ARBA00000900"/>
    </source>
</evidence>
<dbReference type="Pfam" id="PF22960">
    <property type="entry name" value="WHD_UBR1"/>
    <property type="match status" value="1"/>
</dbReference>
<keyword evidence="16" id="KW-1185">Reference proteome</keyword>
<dbReference type="Gene3D" id="2.10.110.30">
    <property type="match status" value="1"/>
</dbReference>
<dbReference type="InterPro" id="IPR055194">
    <property type="entry name" value="UBR1-like_WH"/>
</dbReference>
<evidence type="ECO:0000256" key="6">
    <source>
        <dbReference type="ARBA" id="ARBA00022786"/>
    </source>
</evidence>
<dbReference type="InterPro" id="IPR039164">
    <property type="entry name" value="UBR1-like"/>
</dbReference>
<evidence type="ECO:0000256" key="10">
    <source>
        <dbReference type="PROSITE-ProRule" id="PRU00508"/>
    </source>
</evidence>
<accession>A0A1G4J0E8</accession>
<evidence type="ECO:0000256" key="4">
    <source>
        <dbReference type="ARBA" id="ARBA00022723"/>
    </source>
</evidence>
<reference evidence="16" key="1">
    <citation type="submission" date="2016-03" db="EMBL/GenBank/DDBJ databases">
        <authorList>
            <person name="Devillers Hugo."/>
        </authorList>
    </citation>
    <scope>NUCLEOTIDE SEQUENCE [LARGE SCALE GENOMIC DNA]</scope>
</reference>
<feature type="compositionally biased region" description="Acidic residues" evidence="12">
    <location>
        <begin position="1925"/>
        <end position="1938"/>
    </location>
</feature>
<keyword evidence="4 11" id="KW-0479">Metal-binding</keyword>
<dbReference type="GO" id="GO:0071596">
    <property type="term" value="P:ubiquitin-dependent protein catabolic process via the N-end rule pathway"/>
    <property type="evidence" value="ECO:0007669"/>
    <property type="project" value="UniProtKB-UniRule"/>
</dbReference>
<protein>
    <recommendedName>
        <fullName evidence="11">E3 ubiquitin-protein ligase</fullName>
        <ecNumber evidence="11">2.3.2.27</ecNumber>
    </recommendedName>
</protein>
<feature type="zinc finger region" description="UBR-type" evidence="10">
    <location>
        <begin position="111"/>
        <end position="184"/>
    </location>
</feature>
<comment type="catalytic activity">
    <reaction evidence="1 11">
        <text>S-ubiquitinyl-[E2 ubiquitin-conjugating enzyme]-L-cysteine + [acceptor protein]-L-lysine = [E2 ubiquitin-conjugating enzyme]-L-cysteine + N(6)-ubiquitinyl-[acceptor protein]-L-lysine.</text>
        <dbReference type="EC" id="2.3.2.27"/>
    </reaction>
</comment>
<dbReference type="PANTHER" id="PTHR21497">
    <property type="entry name" value="UBIQUITIN LIGASE E3 ALPHA-RELATED"/>
    <property type="match status" value="1"/>
</dbReference>
<evidence type="ECO:0000256" key="5">
    <source>
        <dbReference type="ARBA" id="ARBA00022771"/>
    </source>
</evidence>